<gene>
    <name evidence="2" type="ORF">PENTCL1PPCAC_786</name>
</gene>
<feature type="region of interest" description="Disordered" evidence="1">
    <location>
        <begin position="62"/>
        <end position="119"/>
    </location>
</feature>
<keyword evidence="3" id="KW-1185">Reference proteome</keyword>
<evidence type="ECO:0000313" key="3">
    <source>
        <dbReference type="Proteomes" id="UP001432027"/>
    </source>
</evidence>
<comment type="caution">
    <text evidence="2">The sequence shown here is derived from an EMBL/GenBank/DDBJ whole genome shotgun (WGS) entry which is preliminary data.</text>
</comment>
<organism evidence="2 3">
    <name type="scientific">Pristionchus entomophagus</name>
    <dbReference type="NCBI Taxonomy" id="358040"/>
    <lineage>
        <taxon>Eukaryota</taxon>
        <taxon>Metazoa</taxon>
        <taxon>Ecdysozoa</taxon>
        <taxon>Nematoda</taxon>
        <taxon>Chromadorea</taxon>
        <taxon>Rhabditida</taxon>
        <taxon>Rhabditina</taxon>
        <taxon>Diplogasteromorpha</taxon>
        <taxon>Diplogasteroidea</taxon>
        <taxon>Neodiplogasteridae</taxon>
        <taxon>Pristionchus</taxon>
    </lineage>
</organism>
<dbReference type="AlphaFoldDB" id="A0AAV5S6X2"/>
<feature type="compositionally biased region" description="Basic residues" evidence="1">
    <location>
        <begin position="69"/>
        <end position="85"/>
    </location>
</feature>
<sequence>MGWALKVNAKEGITDLAYQDATDYFMKQRFVVLPRRAEPRTSELLTEKQLTGLFSRLETKRVSGVSVARKVRGRQTSKSSRKRRHPQSEDEEEAQASSDDDPEEDEAEGKMDEEDLIRA</sequence>
<evidence type="ECO:0000313" key="2">
    <source>
        <dbReference type="EMBL" id="GMS78611.1"/>
    </source>
</evidence>
<proteinExistence type="predicted"/>
<protein>
    <submittedName>
        <fullName evidence="2">Uncharacterized protein</fullName>
    </submittedName>
</protein>
<accession>A0AAV5S6X2</accession>
<name>A0AAV5S6X2_9BILA</name>
<dbReference type="Proteomes" id="UP001432027">
    <property type="component" value="Unassembled WGS sequence"/>
</dbReference>
<dbReference type="EMBL" id="BTSX01000001">
    <property type="protein sequence ID" value="GMS78611.1"/>
    <property type="molecule type" value="Genomic_DNA"/>
</dbReference>
<reference evidence="2" key="1">
    <citation type="submission" date="2023-10" db="EMBL/GenBank/DDBJ databases">
        <title>Genome assembly of Pristionchus species.</title>
        <authorList>
            <person name="Yoshida K."/>
            <person name="Sommer R.J."/>
        </authorList>
    </citation>
    <scope>NUCLEOTIDE SEQUENCE</scope>
    <source>
        <strain evidence="2">RS0144</strain>
    </source>
</reference>
<feature type="compositionally biased region" description="Acidic residues" evidence="1">
    <location>
        <begin position="89"/>
        <end position="119"/>
    </location>
</feature>
<evidence type="ECO:0000256" key="1">
    <source>
        <dbReference type="SAM" id="MobiDB-lite"/>
    </source>
</evidence>